<protein>
    <submittedName>
        <fullName evidence="9">Arabinan endo-1,5-alpha-L-arabinosidase</fullName>
    </submittedName>
</protein>
<evidence type="ECO:0000256" key="2">
    <source>
        <dbReference type="ARBA" id="ARBA00009865"/>
    </source>
</evidence>
<keyword evidence="10" id="KW-1185">Reference proteome</keyword>
<comment type="pathway">
    <text evidence="1">Glycan metabolism; L-arabinan degradation.</text>
</comment>
<dbReference type="InterPro" id="IPR023296">
    <property type="entry name" value="Glyco_hydro_beta-prop_sf"/>
</dbReference>
<evidence type="ECO:0000256" key="4">
    <source>
        <dbReference type="ARBA" id="ARBA00023295"/>
    </source>
</evidence>
<dbReference type="InterPro" id="IPR050727">
    <property type="entry name" value="GH43_arabinanases"/>
</dbReference>
<organism evidence="9 10">
    <name type="scientific">Dysgonomonas alginatilytica</name>
    <dbReference type="NCBI Taxonomy" id="1605892"/>
    <lineage>
        <taxon>Bacteria</taxon>
        <taxon>Pseudomonadati</taxon>
        <taxon>Bacteroidota</taxon>
        <taxon>Bacteroidia</taxon>
        <taxon>Bacteroidales</taxon>
        <taxon>Dysgonomonadaceae</taxon>
        <taxon>Dysgonomonas</taxon>
    </lineage>
</organism>
<evidence type="ECO:0000256" key="7">
    <source>
        <dbReference type="RuleBase" id="RU361187"/>
    </source>
</evidence>
<sequence length="500" mass="57572">MKIIGYLCIIIITVLCCCGKHDKVFDISDNPNPWEDDYRNVSSMTDYKKWGTYNIHDPSCKLFGDTYYMYSTDAIYREDSTTIIENKLPFGYIQIRKSKDLVNWEFVGWAFDKIPEEAKKWVLVNSDGRGASNIWAPYILEYKGKYRLYYSVSAFGMQTSYIGLAEADSPEGTWILKGCVVKTKKGDVMNAIDPSIAEDINTGKQWMHYGSYFGGLHCVELNPETGLPLIEGDQGHLIARRYDGKRNNIEAPEIIYNPQFKKWYLFVSYDPLVTTYNVRVGRSDSPEGPFIDLNGKDMREEEDNLPILTYPYRFMNHPGWAGVAHCSVFDDGQGKYFMAHQGRPAPKNHMMDLHVREIFWTNEGWPVVSPERYTNTTRQEVKEPDLIGHWEVLFIEDLNNNDKVLVAGQVQVEDMHLDDKNKNVSKVVQFNEDMSLSGEFKGKWQLSNDGRLVLIVDDKTISDISVFVGQDWENQTRTILFSGLTKDGKSIWGKKIRFKQ</sequence>
<comment type="caution">
    <text evidence="9">The sequence shown here is derived from an EMBL/GenBank/DDBJ whole genome shotgun (WGS) entry which is preliminary data.</text>
</comment>
<dbReference type="CDD" id="cd08998">
    <property type="entry name" value="GH43_Arb43a-like"/>
    <property type="match status" value="1"/>
</dbReference>
<dbReference type="PANTHER" id="PTHR43301">
    <property type="entry name" value="ARABINAN ENDO-1,5-ALPHA-L-ARABINOSIDASE"/>
    <property type="match status" value="1"/>
</dbReference>
<evidence type="ECO:0000313" key="9">
    <source>
        <dbReference type="EMBL" id="PXV60186.1"/>
    </source>
</evidence>
<dbReference type="PANTHER" id="PTHR43301:SF3">
    <property type="entry name" value="ARABINAN ENDO-1,5-ALPHA-L-ARABINOSIDASE A-RELATED"/>
    <property type="match status" value="1"/>
</dbReference>
<dbReference type="RefSeq" id="WP_110312118.1">
    <property type="nucleotide sequence ID" value="NZ_QICL01000030.1"/>
</dbReference>
<evidence type="ECO:0000259" key="8">
    <source>
        <dbReference type="Pfam" id="PF16369"/>
    </source>
</evidence>
<gene>
    <name evidence="9" type="ORF">CLV62_13034</name>
</gene>
<dbReference type="SUPFAM" id="SSF75005">
    <property type="entry name" value="Arabinanase/levansucrase/invertase"/>
    <property type="match status" value="1"/>
</dbReference>
<dbReference type="GO" id="GO:0004553">
    <property type="term" value="F:hydrolase activity, hydrolyzing O-glycosyl compounds"/>
    <property type="evidence" value="ECO:0007669"/>
    <property type="project" value="InterPro"/>
</dbReference>
<dbReference type="Gene3D" id="2.115.10.20">
    <property type="entry name" value="Glycosyl hydrolase domain, family 43"/>
    <property type="match status" value="1"/>
</dbReference>
<evidence type="ECO:0000256" key="3">
    <source>
        <dbReference type="ARBA" id="ARBA00022801"/>
    </source>
</evidence>
<dbReference type="Pfam" id="PF04616">
    <property type="entry name" value="Glyco_hydro_43"/>
    <property type="match status" value="1"/>
</dbReference>
<dbReference type="GO" id="GO:0005975">
    <property type="term" value="P:carbohydrate metabolic process"/>
    <property type="evidence" value="ECO:0007669"/>
    <property type="project" value="InterPro"/>
</dbReference>
<dbReference type="AlphaFoldDB" id="A0A2V3PLF0"/>
<dbReference type="EMBL" id="QICL01000030">
    <property type="protein sequence ID" value="PXV60186.1"/>
    <property type="molecule type" value="Genomic_DNA"/>
</dbReference>
<comment type="similarity">
    <text evidence="2 7">Belongs to the glycosyl hydrolase 43 family.</text>
</comment>
<dbReference type="Pfam" id="PF16369">
    <property type="entry name" value="GH43_C"/>
    <property type="match status" value="1"/>
</dbReference>
<evidence type="ECO:0000256" key="1">
    <source>
        <dbReference type="ARBA" id="ARBA00004834"/>
    </source>
</evidence>
<keyword evidence="3 7" id="KW-0378">Hydrolase</keyword>
<proteinExistence type="inferred from homology"/>
<dbReference type="OrthoDB" id="9801455at2"/>
<feature type="active site" description="Proton donor" evidence="5">
    <location>
        <position position="250"/>
    </location>
</feature>
<accession>A0A2V3PLF0</accession>
<dbReference type="InterPro" id="IPR032291">
    <property type="entry name" value="Abn2_C"/>
</dbReference>
<feature type="site" description="Important for catalytic activity, responsible for pKa modulation of the active site Glu and correct orientation of both the proton donor and substrate" evidence="6">
    <location>
        <position position="193"/>
    </location>
</feature>
<dbReference type="InterPro" id="IPR006710">
    <property type="entry name" value="Glyco_hydro_43"/>
</dbReference>
<reference evidence="9 10" key="1">
    <citation type="submission" date="2018-03" db="EMBL/GenBank/DDBJ databases">
        <title>Genomic Encyclopedia of Archaeal and Bacterial Type Strains, Phase II (KMG-II): from individual species to whole genera.</title>
        <authorList>
            <person name="Goeker M."/>
        </authorList>
    </citation>
    <scope>NUCLEOTIDE SEQUENCE [LARGE SCALE GENOMIC DNA]</scope>
    <source>
        <strain evidence="9 10">DSM 100214</strain>
    </source>
</reference>
<evidence type="ECO:0000256" key="5">
    <source>
        <dbReference type="PIRSR" id="PIRSR606710-1"/>
    </source>
</evidence>
<dbReference type="Proteomes" id="UP000247973">
    <property type="component" value="Unassembled WGS sequence"/>
</dbReference>
<keyword evidence="4 7" id="KW-0326">Glycosidase</keyword>
<feature type="active site" description="Proton acceptor" evidence="5">
    <location>
        <position position="57"/>
    </location>
</feature>
<name>A0A2V3PLF0_9BACT</name>
<feature type="domain" description="Extracellular endo-alpha-(1-&gt;5)-L-arabinanase C-terminal" evidence="8">
    <location>
        <begin position="370"/>
        <end position="493"/>
    </location>
</feature>
<evidence type="ECO:0000313" key="10">
    <source>
        <dbReference type="Proteomes" id="UP000247973"/>
    </source>
</evidence>
<evidence type="ECO:0000256" key="6">
    <source>
        <dbReference type="PIRSR" id="PIRSR606710-2"/>
    </source>
</evidence>
<dbReference type="Gene3D" id="2.40.128.10">
    <property type="match status" value="1"/>
</dbReference>